<dbReference type="Proteomes" id="UP000318017">
    <property type="component" value="Chromosome"/>
</dbReference>
<evidence type="ECO:0000256" key="1">
    <source>
        <dbReference type="SAM" id="MobiDB-lite"/>
    </source>
</evidence>
<feature type="region of interest" description="Disordered" evidence="1">
    <location>
        <begin position="170"/>
        <end position="204"/>
    </location>
</feature>
<protein>
    <submittedName>
        <fullName evidence="2">Uncharacterized protein</fullName>
    </submittedName>
</protein>
<dbReference type="OrthoDB" id="278759at2"/>
<organism evidence="2 3">
    <name type="scientific">Aureliella helgolandensis</name>
    <dbReference type="NCBI Taxonomy" id="2527968"/>
    <lineage>
        <taxon>Bacteria</taxon>
        <taxon>Pseudomonadati</taxon>
        <taxon>Planctomycetota</taxon>
        <taxon>Planctomycetia</taxon>
        <taxon>Pirellulales</taxon>
        <taxon>Pirellulaceae</taxon>
        <taxon>Aureliella</taxon>
    </lineage>
</organism>
<accession>A0A518G3M7</accession>
<sequence length="204" mass="22324">MISVLRSRIVSRQTLLADSCPGNSLVCQQVFGACLLICLLLTGCGVEKESLFEEEHDLPAHWPSGLVDAATKIDQRISRLASVVGESKLATEENGSEQCESELRDLVEWIPEVAADTDLSESQWLPIYELCEVMREHLSRSDVSASDIEEDFRRLQALLVESAQLLPSLTDTPLAEEPASVLQDATESASSDIIEAPTRPGDKT</sequence>
<evidence type="ECO:0000313" key="2">
    <source>
        <dbReference type="EMBL" id="QDV23198.1"/>
    </source>
</evidence>
<dbReference type="RefSeq" id="WP_145075872.1">
    <property type="nucleotide sequence ID" value="NZ_CP036298.1"/>
</dbReference>
<dbReference type="AlphaFoldDB" id="A0A518G3M7"/>
<dbReference type="PROSITE" id="PS51257">
    <property type="entry name" value="PROKAR_LIPOPROTEIN"/>
    <property type="match status" value="1"/>
</dbReference>
<name>A0A518G3M7_9BACT</name>
<reference evidence="2 3" key="1">
    <citation type="submission" date="2019-02" db="EMBL/GenBank/DDBJ databases">
        <title>Deep-cultivation of Planctomycetes and their phenomic and genomic characterization uncovers novel biology.</title>
        <authorList>
            <person name="Wiegand S."/>
            <person name="Jogler M."/>
            <person name="Boedeker C."/>
            <person name="Pinto D."/>
            <person name="Vollmers J."/>
            <person name="Rivas-Marin E."/>
            <person name="Kohn T."/>
            <person name="Peeters S.H."/>
            <person name="Heuer A."/>
            <person name="Rast P."/>
            <person name="Oberbeckmann S."/>
            <person name="Bunk B."/>
            <person name="Jeske O."/>
            <person name="Meyerdierks A."/>
            <person name="Storesund J.E."/>
            <person name="Kallscheuer N."/>
            <person name="Luecker S."/>
            <person name="Lage O.M."/>
            <person name="Pohl T."/>
            <person name="Merkel B.J."/>
            <person name="Hornburger P."/>
            <person name="Mueller R.-W."/>
            <person name="Bruemmer F."/>
            <person name="Labrenz M."/>
            <person name="Spormann A.M."/>
            <person name="Op den Camp H."/>
            <person name="Overmann J."/>
            <person name="Amann R."/>
            <person name="Jetten M.S.M."/>
            <person name="Mascher T."/>
            <person name="Medema M.H."/>
            <person name="Devos D.P."/>
            <person name="Kaster A.-K."/>
            <person name="Ovreas L."/>
            <person name="Rohde M."/>
            <person name="Galperin M.Y."/>
            <person name="Jogler C."/>
        </authorList>
    </citation>
    <scope>NUCLEOTIDE SEQUENCE [LARGE SCALE GENOMIC DNA]</scope>
    <source>
        <strain evidence="2 3">Q31a</strain>
    </source>
</reference>
<dbReference type="KEGG" id="ahel:Q31a_14960"/>
<evidence type="ECO:0000313" key="3">
    <source>
        <dbReference type="Proteomes" id="UP000318017"/>
    </source>
</evidence>
<proteinExistence type="predicted"/>
<gene>
    <name evidence="2" type="ORF">Q31a_14960</name>
</gene>
<keyword evidence="3" id="KW-1185">Reference proteome</keyword>
<dbReference type="EMBL" id="CP036298">
    <property type="protein sequence ID" value="QDV23198.1"/>
    <property type="molecule type" value="Genomic_DNA"/>
</dbReference>